<evidence type="ECO:0000313" key="1">
    <source>
        <dbReference type="Proteomes" id="UP000887561"/>
    </source>
</evidence>
<dbReference type="Proteomes" id="UP000887561">
    <property type="component" value="Unplaced"/>
</dbReference>
<organism evidence="1 2">
    <name type="scientific">Meloidogyne javanica</name>
    <name type="common">Root-knot nematode worm</name>
    <dbReference type="NCBI Taxonomy" id="6303"/>
    <lineage>
        <taxon>Eukaryota</taxon>
        <taxon>Metazoa</taxon>
        <taxon>Ecdysozoa</taxon>
        <taxon>Nematoda</taxon>
        <taxon>Chromadorea</taxon>
        <taxon>Rhabditida</taxon>
        <taxon>Tylenchina</taxon>
        <taxon>Tylenchomorpha</taxon>
        <taxon>Tylenchoidea</taxon>
        <taxon>Meloidogynidae</taxon>
        <taxon>Meloidogyninae</taxon>
        <taxon>Meloidogyne</taxon>
        <taxon>Meloidogyne incognita group</taxon>
    </lineage>
</organism>
<evidence type="ECO:0000313" key="2">
    <source>
        <dbReference type="WBParaSite" id="scaffold35125_cov185.g22227"/>
    </source>
</evidence>
<name>A0A915MAD5_MELJA</name>
<reference evidence="2" key="1">
    <citation type="submission" date="2022-11" db="UniProtKB">
        <authorList>
            <consortium name="WormBaseParasite"/>
        </authorList>
    </citation>
    <scope>IDENTIFICATION</scope>
</reference>
<keyword evidence="1" id="KW-1185">Reference proteome</keyword>
<dbReference type="WBParaSite" id="scaffold35125_cov185.g22227">
    <property type="protein sequence ID" value="scaffold35125_cov185.g22227"/>
    <property type="gene ID" value="scaffold35125_cov185.g22227"/>
</dbReference>
<proteinExistence type="predicted"/>
<sequence length="55" mass="6196">MLQLYTINVLIEQSSVGAAYVLMANKAQATYIRVLNALNERIQQPPLSVMLDFEI</sequence>
<accession>A0A915MAD5</accession>
<protein>
    <submittedName>
        <fullName evidence="2">MULE transposase domain-containing protein</fullName>
    </submittedName>
</protein>
<dbReference type="AlphaFoldDB" id="A0A915MAD5"/>